<dbReference type="Pfam" id="PF04969">
    <property type="entry name" value="CS"/>
    <property type="match status" value="1"/>
</dbReference>
<accession>A0AB34IWP2</accession>
<dbReference type="Proteomes" id="UP001515480">
    <property type="component" value="Unassembled WGS sequence"/>
</dbReference>
<protein>
    <recommendedName>
        <fullName evidence="1">CS domain-containing protein</fullName>
    </recommendedName>
</protein>
<proteinExistence type="predicted"/>
<keyword evidence="3" id="KW-1185">Reference proteome</keyword>
<dbReference type="GO" id="GO:0051082">
    <property type="term" value="F:unfolded protein binding"/>
    <property type="evidence" value="ECO:0007669"/>
    <property type="project" value="TreeGrafter"/>
</dbReference>
<dbReference type="AlphaFoldDB" id="A0AB34IWP2"/>
<dbReference type="InterPro" id="IPR037898">
    <property type="entry name" value="NudC_fam"/>
</dbReference>
<dbReference type="Gene3D" id="2.60.40.790">
    <property type="match status" value="1"/>
</dbReference>
<dbReference type="CDD" id="cd06467">
    <property type="entry name" value="p23_NUDC_like"/>
    <property type="match status" value="1"/>
</dbReference>
<evidence type="ECO:0000259" key="1">
    <source>
        <dbReference type="PROSITE" id="PS51203"/>
    </source>
</evidence>
<dbReference type="PANTHER" id="PTHR12356">
    <property type="entry name" value="NUCLEAR MOVEMENT PROTEIN NUDC"/>
    <property type="match status" value="1"/>
</dbReference>
<feature type="domain" description="CS" evidence="1">
    <location>
        <begin position="246"/>
        <end position="340"/>
    </location>
</feature>
<dbReference type="GO" id="GO:0006457">
    <property type="term" value="P:protein folding"/>
    <property type="evidence" value="ECO:0007669"/>
    <property type="project" value="TreeGrafter"/>
</dbReference>
<sequence length="348" mass="37675">MNGALHARGEGPKGCLRSCAVAHAARDLEALECCGGEAMASSPFPLDFTYVRVPADDEQPLEQLTGTATGPGDAMALEICKAHFSRNGGIKDTSLLRAQYGEDVVREKLEALERVAAEGSVETFALVRPSKETRPTPQCGTYIYLDEMGVMKSLPKNKRASEIARACGLEVESPFLGDVYIGRVNVGAVPVRAESFSVDELRADSVFMRSAPSENYQTQQAMYEYNKAVQAKQVGAKTPEEQAQLEEARGWRWAQTADDVEVNVAVPEGTMAKDVVVKFGSQSLRVSLKSNPDLPLVDFKLFAAVRTDECTWTVSGGDKGKRSVQVTMDKMVPGTWDALEAASDGKLV</sequence>
<gene>
    <name evidence="2" type="ORF">AB1Y20_004362</name>
</gene>
<evidence type="ECO:0000313" key="3">
    <source>
        <dbReference type="Proteomes" id="UP001515480"/>
    </source>
</evidence>
<dbReference type="SUPFAM" id="SSF49764">
    <property type="entry name" value="HSP20-like chaperones"/>
    <property type="match status" value="1"/>
</dbReference>
<comment type="caution">
    <text evidence="2">The sequence shown here is derived from an EMBL/GenBank/DDBJ whole genome shotgun (WGS) entry which is preliminary data.</text>
</comment>
<dbReference type="InterPro" id="IPR007052">
    <property type="entry name" value="CS_dom"/>
</dbReference>
<evidence type="ECO:0000313" key="2">
    <source>
        <dbReference type="EMBL" id="KAL1508245.1"/>
    </source>
</evidence>
<reference evidence="2 3" key="1">
    <citation type="journal article" date="2024" name="Science">
        <title>Giant polyketide synthase enzymes in the biosynthesis of giant marine polyether toxins.</title>
        <authorList>
            <person name="Fallon T.R."/>
            <person name="Shende V.V."/>
            <person name="Wierzbicki I.H."/>
            <person name="Pendleton A.L."/>
            <person name="Watervoot N.F."/>
            <person name="Auber R.P."/>
            <person name="Gonzalez D.J."/>
            <person name="Wisecaver J.H."/>
            <person name="Moore B.S."/>
        </authorList>
    </citation>
    <scope>NUCLEOTIDE SEQUENCE [LARGE SCALE GENOMIC DNA]</scope>
    <source>
        <strain evidence="2 3">12B1</strain>
    </source>
</reference>
<dbReference type="EMBL" id="JBGBPQ010000016">
    <property type="protein sequence ID" value="KAL1508245.1"/>
    <property type="molecule type" value="Genomic_DNA"/>
</dbReference>
<organism evidence="2 3">
    <name type="scientific">Prymnesium parvum</name>
    <name type="common">Toxic golden alga</name>
    <dbReference type="NCBI Taxonomy" id="97485"/>
    <lineage>
        <taxon>Eukaryota</taxon>
        <taxon>Haptista</taxon>
        <taxon>Haptophyta</taxon>
        <taxon>Prymnesiophyceae</taxon>
        <taxon>Prymnesiales</taxon>
        <taxon>Prymnesiaceae</taxon>
        <taxon>Prymnesium</taxon>
    </lineage>
</organism>
<dbReference type="PROSITE" id="PS51203">
    <property type="entry name" value="CS"/>
    <property type="match status" value="1"/>
</dbReference>
<dbReference type="GO" id="GO:0005737">
    <property type="term" value="C:cytoplasm"/>
    <property type="evidence" value="ECO:0007669"/>
    <property type="project" value="TreeGrafter"/>
</dbReference>
<name>A0AB34IWP2_PRYPA</name>
<dbReference type="InterPro" id="IPR008978">
    <property type="entry name" value="HSP20-like_chaperone"/>
</dbReference>